<sequence length="237" mass="27074">MATQHHPIYDVFARVEDNFSKTALGPSRWYIATIAALVGGNDPDLCANLYTYLLTKPEFSTPPQRQALVRRLREALVKSVSIIGVCKPLEAIMAINRCERDEDKDRSATREGWQCDEANRQRGQDWLGTLYTRDASQTLGLFDDHKDFQWITERITYGLYLSDRQVLDDVETEMVVLPGIMIQNLRTETHWHIRGTRRLGVSAHDVKLVWDSVQLVAEYLGLSLNRVPTVEQVEGDV</sequence>
<dbReference type="InterPro" id="IPR029032">
    <property type="entry name" value="AhpD-like"/>
</dbReference>
<dbReference type="AlphaFoldDB" id="A0A9P7ZJN9"/>
<dbReference type="GeneID" id="70288734"/>
<comment type="caution">
    <text evidence="1">The sequence shown here is derived from an EMBL/GenBank/DDBJ whole genome shotgun (WGS) entry which is preliminary data.</text>
</comment>
<accession>A0A9P7ZJN9</accession>
<dbReference type="RefSeq" id="XP_046117268.1">
    <property type="nucleotide sequence ID" value="XM_046257831.1"/>
</dbReference>
<reference evidence="1" key="1">
    <citation type="journal article" date="2021" name="IMA Fungus">
        <title>Genomic characterization of three marine fungi, including Emericellopsis atlantica sp. nov. with signatures of a generalist lifestyle and marine biomass degradation.</title>
        <authorList>
            <person name="Hagestad O.C."/>
            <person name="Hou L."/>
            <person name="Andersen J.H."/>
            <person name="Hansen E.H."/>
            <person name="Altermark B."/>
            <person name="Li C."/>
            <person name="Kuhnert E."/>
            <person name="Cox R.J."/>
            <person name="Crous P.W."/>
            <person name="Spatafora J.W."/>
            <person name="Lail K."/>
            <person name="Amirebrahimi M."/>
            <person name="Lipzen A."/>
            <person name="Pangilinan J."/>
            <person name="Andreopoulos W."/>
            <person name="Hayes R.D."/>
            <person name="Ng V."/>
            <person name="Grigoriev I.V."/>
            <person name="Jackson S.A."/>
            <person name="Sutton T.D.S."/>
            <person name="Dobson A.D.W."/>
            <person name="Rama T."/>
        </authorList>
    </citation>
    <scope>NUCLEOTIDE SEQUENCE</scope>
    <source>
        <strain evidence="1">TS7</strain>
    </source>
</reference>
<dbReference type="Proteomes" id="UP000887229">
    <property type="component" value="Unassembled WGS sequence"/>
</dbReference>
<gene>
    <name evidence="1" type="ORF">F5Z01DRAFT_163697</name>
</gene>
<organism evidence="1 2">
    <name type="scientific">Emericellopsis atlantica</name>
    <dbReference type="NCBI Taxonomy" id="2614577"/>
    <lineage>
        <taxon>Eukaryota</taxon>
        <taxon>Fungi</taxon>
        <taxon>Dikarya</taxon>
        <taxon>Ascomycota</taxon>
        <taxon>Pezizomycotina</taxon>
        <taxon>Sordariomycetes</taxon>
        <taxon>Hypocreomycetidae</taxon>
        <taxon>Hypocreales</taxon>
        <taxon>Bionectriaceae</taxon>
        <taxon>Emericellopsis</taxon>
    </lineage>
</organism>
<protein>
    <submittedName>
        <fullName evidence="1">Uncharacterized protein</fullName>
    </submittedName>
</protein>
<evidence type="ECO:0000313" key="1">
    <source>
        <dbReference type="EMBL" id="KAG9253344.1"/>
    </source>
</evidence>
<proteinExistence type="predicted"/>
<dbReference type="SUPFAM" id="SSF69118">
    <property type="entry name" value="AhpD-like"/>
    <property type="match status" value="1"/>
</dbReference>
<keyword evidence="2" id="KW-1185">Reference proteome</keyword>
<dbReference type="OrthoDB" id="5537330at2759"/>
<dbReference type="InterPro" id="IPR052999">
    <property type="entry name" value="PTS1_Protein"/>
</dbReference>
<dbReference type="PANTHER" id="PTHR28180:SF5">
    <property type="entry name" value="DNA POLYMERASE ALPHA SUBUNIT B"/>
    <property type="match status" value="1"/>
</dbReference>
<name>A0A9P7ZJN9_9HYPO</name>
<dbReference type="PANTHER" id="PTHR28180">
    <property type="entry name" value="CONSERVED MITOCHONDRIAL PROTEIN-RELATED"/>
    <property type="match status" value="1"/>
</dbReference>
<dbReference type="Gene3D" id="1.20.1290.10">
    <property type="entry name" value="AhpD-like"/>
    <property type="match status" value="1"/>
</dbReference>
<evidence type="ECO:0000313" key="2">
    <source>
        <dbReference type="Proteomes" id="UP000887229"/>
    </source>
</evidence>
<dbReference type="EMBL" id="MU251258">
    <property type="protein sequence ID" value="KAG9253344.1"/>
    <property type="molecule type" value="Genomic_DNA"/>
</dbReference>